<evidence type="ECO:0000256" key="1">
    <source>
        <dbReference type="ARBA" id="ARBA00006303"/>
    </source>
</evidence>
<dbReference type="InterPro" id="IPR045864">
    <property type="entry name" value="aa-tRNA-synth_II/BPL/LPL"/>
</dbReference>
<organism evidence="8 9">
    <name type="scientific">Basidiobolus ranarum</name>
    <dbReference type="NCBI Taxonomy" id="34480"/>
    <lineage>
        <taxon>Eukaryota</taxon>
        <taxon>Fungi</taxon>
        <taxon>Fungi incertae sedis</taxon>
        <taxon>Zoopagomycota</taxon>
        <taxon>Entomophthoromycotina</taxon>
        <taxon>Basidiobolomycetes</taxon>
        <taxon>Basidiobolales</taxon>
        <taxon>Basidiobolaceae</taxon>
        <taxon>Basidiobolus</taxon>
    </lineage>
</organism>
<dbReference type="PANTHER" id="PTHR22594:SF5">
    <property type="entry name" value="ASPARTATE--TRNA LIGASE, MITOCHONDRIAL"/>
    <property type="match status" value="1"/>
</dbReference>
<dbReference type="PANTHER" id="PTHR22594">
    <property type="entry name" value="ASPARTYL/LYSYL-TRNA SYNTHETASE"/>
    <property type="match status" value="1"/>
</dbReference>
<keyword evidence="4" id="KW-0067">ATP-binding</keyword>
<evidence type="ECO:0000256" key="4">
    <source>
        <dbReference type="ARBA" id="ARBA00022840"/>
    </source>
</evidence>
<evidence type="ECO:0000256" key="5">
    <source>
        <dbReference type="ARBA" id="ARBA00022917"/>
    </source>
</evidence>
<name>A0ABR2WYF2_9FUNG</name>
<dbReference type="Gene3D" id="3.30.1360.30">
    <property type="entry name" value="GAD-like domain"/>
    <property type="match status" value="1"/>
</dbReference>
<dbReference type="NCBIfam" id="TIGR00459">
    <property type="entry name" value="aspS_bact"/>
    <property type="match status" value="1"/>
</dbReference>
<dbReference type="PRINTS" id="PR01042">
    <property type="entry name" value="TRNASYNTHASP"/>
</dbReference>
<dbReference type="InterPro" id="IPR047089">
    <property type="entry name" value="Asp-tRNA-ligase_1_N"/>
</dbReference>
<gene>
    <name evidence="8" type="primary">MSD1</name>
    <name evidence="8" type="ORF">K7432_004339</name>
</gene>
<comment type="caution">
    <text evidence="8">The sequence shown here is derived from an EMBL/GenBank/DDBJ whole genome shotgun (WGS) entry which is preliminary data.</text>
</comment>
<dbReference type="HAMAP" id="MF_00044">
    <property type="entry name" value="Asp_tRNA_synth_type1"/>
    <property type="match status" value="1"/>
</dbReference>
<dbReference type="InterPro" id="IPR047090">
    <property type="entry name" value="AspRS_core"/>
</dbReference>
<dbReference type="InterPro" id="IPR002312">
    <property type="entry name" value="Asp/Asn-tRNA-synth_IIb"/>
</dbReference>
<keyword evidence="6" id="KW-0030">Aminoacyl-tRNA synthetase</keyword>
<feature type="domain" description="Aminoacyl-transfer RNA synthetases class-II family profile" evidence="7">
    <location>
        <begin position="222"/>
        <end position="650"/>
    </location>
</feature>
<dbReference type="Pfam" id="PF00152">
    <property type="entry name" value="tRNA-synt_2"/>
    <property type="match status" value="1"/>
</dbReference>
<dbReference type="PROSITE" id="PS50862">
    <property type="entry name" value="AA_TRNA_LIGASE_II"/>
    <property type="match status" value="1"/>
</dbReference>
<dbReference type="EC" id="6.1.1.12" evidence="8"/>
<accession>A0ABR2WYF2</accession>
<keyword evidence="5" id="KW-0648">Protein biosynthesis</keyword>
<protein>
    <submittedName>
        <fullName evidence="8">Aspartate--tRNA ligase msd1</fullName>
        <ecNumber evidence="8">6.1.1.12</ecNumber>
    </submittedName>
</protein>
<evidence type="ECO:0000313" key="9">
    <source>
        <dbReference type="Proteomes" id="UP001479436"/>
    </source>
</evidence>
<dbReference type="Proteomes" id="UP001479436">
    <property type="component" value="Unassembled WGS sequence"/>
</dbReference>
<dbReference type="SUPFAM" id="SSF50249">
    <property type="entry name" value="Nucleic acid-binding proteins"/>
    <property type="match status" value="1"/>
</dbReference>
<dbReference type="GO" id="GO:0004815">
    <property type="term" value="F:aspartate-tRNA ligase activity"/>
    <property type="evidence" value="ECO:0007669"/>
    <property type="project" value="UniProtKB-EC"/>
</dbReference>
<evidence type="ECO:0000313" key="8">
    <source>
        <dbReference type="EMBL" id="KAK9766516.1"/>
    </source>
</evidence>
<keyword evidence="3" id="KW-0547">Nucleotide-binding</keyword>
<dbReference type="InterPro" id="IPR004365">
    <property type="entry name" value="NA-bd_OB_tRNA"/>
</dbReference>
<dbReference type="InterPro" id="IPR012340">
    <property type="entry name" value="NA-bd_OB-fold"/>
</dbReference>
<dbReference type="EMBL" id="JASJQH010000148">
    <property type="protein sequence ID" value="KAK9766516.1"/>
    <property type="molecule type" value="Genomic_DNA"/>
</dbReference>
<dbReference type="SUPFAM" id="SSF55681">
    <property type="entry name" value="Class II aaRS and biotin synthetases"/>
    <property type="match status" value="1"/>
</dbReference>
<dbReference type="NCBIfam" id="NF001750">
    <property type="entry name" value="PRK00476.1"/>
    <property type="match status" value="1"/>
</dbReference>
<dbReference type="Gene3D" id="2.40.50.140">
    <property type="entry name" value="Nucleic acid-binding proteins"/>
    <property type="match status" value="1"/>
</dbReference>
<dbReference type="InterPro" id="IPR004364">
    <property type="entry name" value="Aa-tRNA-synt_II"/>
</dbReference>
<dbReference type="CDD" id="cd04317">
    <property type="entry name" value="EcAspRS_like_N"/>
    <property type="match status" value="1"/>
</dbReference>
<evidence type="ECO:0000256" key="3">
    <source>
        <dbReference type="ARBA" id="ARBA00022741"/>
    </source>
</evidence>
<evidence type="ECO:0000259" key="7">
    <source>
        <dbReference type="PROSITE" id="PS50862"/>
    </source>
</evidence>
<evidence type="ECO:0000256" key="6">
    <source>
        <dbReference type="ARBA" id="ARBA00023146"/>
    </source>
</evidence>
<dbReference type="InterPro" id="IPR006195">
    <property type="entry name" value="aa-tRNA-synth_II"/>
</dbReference>
<dbReference type="InterPro" id="IPR004524">
    <property type="entry name" value="Asp-tRNA-ligase_1"/>
</dbReference>
<reference evidence="8 9" key="1">
    <citation type="submission" date="2023-04" db="EMBL/GenBank/DDBJ databases">
        <title>Genome of Basidiobolus ranarum AG-B5.</title>
        <authorList>
            <person name="Stajich J.E."/>
            <person name="Carter-House D."/>
            <person name="Gryganskyi A."/>
        </authorList>
    </citation>
    <scope>NUCLEOTIDE SEQUENCE [LARGE SCALE GENOMIC DNA]</scope>
    <source>
        <strain evidence="8 9">AG-B5</strain>
    </source>
</reference>
<comment type="similarity">
    <text evidence="1">Belongs to the class-II aminoacyl-tRNA synthetase family. Type 1 subfamily.</text>
</comment>
<proteinExistence type="inferred from homology"/>
<dbReference type="CDD" id="cd00777">
    <property type="entry name" value="AspRS_core"/>
    <property type="match status" value="1"/>
</dbReference>
<keyword evidence="9" id="KW-1185">Reference proteome</keyword>
<dbReference type="InterPro" id="IPR004115">
    <property type="entry name" value="GAD-like_sf"/>
</dbReference>
<dbReference type="Pfam" id="PF01336">
    <property type="entry name" value="tRNA_anti-codon"/>
    <property type="match status" value="1"/>
</dbReference>
<sequence>MFSHLRHGVNSLRINTLLRNSVQHRANVTRISLLRTYSSLTQSGKNGLEMGQGEKSNHPFQYVDHPRRTHMCGDLGTHNEGDTITLCGWAQNIRKFSDTLVFLPIRDMSGTAQLVLRASTQEVNPQLQEKLTGLSSESIICATGVVRKRPLETINKKLKTGEIEVELIDIQILNKADNLPFLPSNSKLPSEEVRLKYRYLDLRREALLTNIQKRSQVTWLTRDYLNHQGFLEIETPILFKSTPEGAREFLVPTRNKDMFYALPQSPQQYKQLLIASGVDKYFQIARCFRDEDLRADRQPEFTQIDIEMAFVQPQDIKNLIEGLVCTLWNHVDGVDLKAKPNAFPRISYYEAMSKYGSDKPDTRFAMEINDVTSKFEDHFNKEHTLIEAMVVKNGTSLFSSKEGKEIEKMMKTSDNVCSFVRIDKDNTENWLGKSFLKSVVSEQSDLQLQLLNELQASPNDAVILCKRKREYTGGSTAMGKIRLHCSKHLQDKGELCIDPNQYNFLWVEGFPLFTPTKIPETGEIKYEPTHHPFTAPVPEDLKFIQDRPDLVRGQHYDLVLNGMEIGGGSIRVHNPQLQQYLFENVFMMKSHESARFNHLIEALGSGCPPHGGIALGLDRLVSILCKAPSIRDVIAFPKTSSGADLLAGSPSAVPEATLKEYRIMVDPGNTGNK</sequence>
<dbReference type="Gene3D" id="3.30.930.10">
    <property type="entry name" value="Bira Bifunctional Protein, Domain 2"/>
    <property type="match status" value="1"/>
</dbReference>
<keyword evidence="2 8" id="KW-0436">Ligase</keyword>
<evidence type="ECO:0000256" key="2">
    <source>
        <dbReference type="ARBA" id="ARBA00022598"/>
    </source>
</evidence>